<organism evidence="2">
    <name type="scientific">Telmatobacter sp. DSM 110680</name>
    <dbReference type="NCBI Taxonomy" id="3036704"/>
    <lineage>
        <taxon>Bacteria</taxon>
        <taxon>Pseudomonadati</taxon>
        <taxon>Acidobacteriota</taxon>
        <taxon>Terriglobia</taxon>
        <taxon>Terriglobales</taxon>
        <taxon>Acidobacteriaceae</taxon>
        <taxon>Telmatobacter</taxon>
    </lineage>
</organism>
<evidence type="ECO:0000256" key="1">
    <source>
        <dbReference type="SAM" id="SignalP"/>
    </source>
</evidence>
<evidence type="ECO:0008006" key="3">
    <source>
        <dbReference type="Google" id="ProtNLM"/>
    </source>
</evidence>
<feature type="signal peptide" evidence="1">
    <location>
        <begin position="1"/>
        <end position="26"/>
    </location>
</feature>
<dbReference type="EMBL" id="CP121196">
    <property type="protein sequence ID" value="XBH20039.1"/>
    <property type="molecule type" value="Genomic_DNA"/>
</dbReference>
<sequence>MRIQTKLGTMATVLLAAAMFAAPVSAQVRNSGASPIALNAVLSDSITLTLSGNAVNFTLVGGSASNPGSTGITATTTWVLRPSVNSLKLYAFFSSSTAALSDGAGHYIPSADFQISDNGGAFAALTNSVVFGGANAGLQVSSVPIRGYNKTGTNSDVMTFNINLAPLPTLPAGVYTGTLTIQAQAF</sequence>
<dbReference type="RefSeq" id="WP_348265263.1">
    <property type="nucleotide sequence ID" value="NZ_CP121196.1"/>
</dbReference>
<accession>A0AAU7DQR8</accession>
<reference evidence="2" key="1">
    <citation type="submission" date="2023-03" db="EMBL/GenBank/DDBJ databases">
        <title>Edaphobacter sp.</title>
        <authorList>
            <person name="Huber K.J."/>
            <person name="Papendorf J."/>
            <person name="Pilke C."/>
            <person name="Bunk B."/>
            <person name="Sproeer C."/>
            <person name="Pester M."/>
        </authorList>
    </citation>
    <scope>NUCLEOTIDE SEQUENCE</scope>
    <source>
        <strain evidence="2">DSM 110680</strain>
    </source>
</reference>
<protein>
    <recommendedName>
        <fullName evidence="3">Spore coat protein U domain-containing protein</fullName>
    </recommendedName>
</protein>
<gene>
    <name evidence="2" type="ORF">P8935_12115</name>
</gene>
<proteinExistence type="predicted"/>
<name>A0AAU7DQR8_9BACT</name>
<feature type="chain" id="PRO_5043952513" description="Spore coat protein U domain-containing protein" evidence="1">
    <location>
        <begin position="27"/>
        <end position="186"/>
    </location>
</feature>
<keyword evidence="1" id="KW-0732">Signal</keyword>
<evidence type="ECO:0000313" key="2">
    <source>
        <dbReference type="EMBL" id="XBH20039.1"/>
    </source>
</evidence>
<dbReference type="AlphaFoldDB" id="A0AAU7DQR8"/>